<feature type="transmembrane region" description="Helical" evidence="7">
    <location>
        <begin position="6"/>
        <end position="30"/>
    </location>
</feature>
<evidence type="ECO:0000256" key="3">
    <source>
        <dbReference type="ARBA" id="ARBA00022989"/>
    </source>
</evidence>
<evidence type="ECO:0000256" key="7">
    <source>
        <dbReference type="SAM" id="Phobius"/>
    </source>
</evidence>
<feature type="transmembrane region" description="Helical" evidence="7">
    <location>
        <begin position="180"/>
        <end position="203"/>
    </location>
</feature>
<keyword evidence="2 7" id="KW-0812">Transmembrane</keyword>
<proteinExistence type="inferred from homology"/>
<evidence type="ECO:0000313" key="10">
    <source>
        <dbReference type="Proteomes" id="UP001140560"/>
    </source>
</evidence>
<evidence type="ECO:0000313" key="9">
    <source>
        <dbReference type="EMBL" id="KAJ4363201.1"/>
    </source>
</evidence>
<dbReference type="AlphaFoldDB" id="A0A9W8Y1R4"/>
<dbReference type="PANTHER" id="PTHR33048">
    <property type="entry name" value="PTH11-LIKE INTEGRAL MEMBRANE PROTEIN (AFU_ORTHOLOGUE AFUA_5G11245)"/>
    <property type="match status" value="1"/>
</dbReference>
<sequence>MVESRQSHVLAIVGVFTVAASIFVALRTYSRYLGRNFHWDDYLILAALVLLIADTIGTWEYILLSGTGYHVWDVPKKSIHEQLVALRWNFTVQMFYHPLMGLIRASIIMFLFRMKDNRRRIRYSLHVVFWLNICYSVGTSLVNIFQCKPTRYTWTKPAMDYVDAAGNTVAAGTCIDSRTFVLTSCSLSIFMDLIIIPIPSVMVWNLQMSRRTKMLVVIVMSLGWIATGVSVGRFIVYYYRFAPTNTDRTWDIGIAISIAEPAVHIMTACAPATKCLFRIMFPSFGSTRRTPDYYEERHSTQLGRPSKSGSRTSRGLGNFSFGLSKNGGEEAGVEMGTGLGHSRGDVKSESVYDLKARSSVETIERHDVEDDDRRSLEVLEPTRTSTSKTAYTAGSEPIEAEPKHCLGHAR</sequence>
<organism evidence="9 10">
    <name type="scientific">Neocucurbitaria cava</name>
    <dbReference type="NCBI Taxonomy" id="798079"/>
    <lineage>
        <taxon>Eukaryota</taxon>
        <taxon>Fungi</taxon>
        <taxon>Dikarya</taxon>
        <taxon>Ascomycota</taxon>
        <taxon>Pezizomycotina</taxon>
        <taxon>Dothideomycetes</taxon>
        <taxon>Pleosporomycetidae</taxon>
        <taxon>Pleosporales</taxon>
        <taxon>Pleosporineae</taxon>
        <taxon>Cucurbitariaceae</taxon>
        <taxon>Neocucurbitaria</taxon>
    </lineage>
</organism>
<feature type="domain" description="Rhodopsin" evidence="8">
    <location>
        <begin position="26"/>
        <end position="278"/>
    </location>
</feature>
<feature type="compositionally biased region" description="Polar residues" evidence="6">
    <location>
        <begin position="300"/>
        <end position="315"/>
    </location>
</feature>
<feature type="transmembrane region" description="Helical" evidence="7">
    <location>
        <begin position="94"/>
        <end position="112"/>
    </location>
</feature>
<comment type="subcellular location">
    <subcellularLocation>
        <location evidence="1">Membrane</location>
        <topology evidence="1">Multi-pass membrane protein</topology>
    </subcellularLocation>
</comment>
<evidence type="ECO:0000256" key="1">
    <source>
        <dbReference type="ARBA" id="ARBA00004141"/>
    </source>
</evidence>
<feature type="compositionally biased region" description="Polar residues" evidence="6">
    <location>
        <begin position="382"/>
        <end position="392"/>
    </location>
</feature>
<dbReference type="EMBL" id="JAPEUY010000020">
    <property type="protein sequence ID" value="KAJ4363201.1"/>
    <property type="molecule type" value="Genomic_DNA"/>
</dbReference>
<feature type="compositionally biased region" description="Basic and acidic residues" evidence="6">
    <location>
        <begin position="342"/>
        <end position="377"/>
    </location>
</feature>
<dbReference type="PANTHER" id="PTHR33048:SF160">
    <property type="entry name" value="SAT4 FAMILY MEMBRANE PROTEIN"/>
    <property type="match status" value="1"/>
</dbReference>
<feature type="transmembrane region" description="Helical" evidence="7">
    <location>
        <begin position="215"/>
        <end position="239"/>
    </location>
</feature>
<protein>
    <recommendedName>
        <fullName evidence="8">Rhodopsin domain-containing protein</fullName>
    </recommendedName>
</protein>
<accession>A0A9W8Y1R4</accession>
<dbReference type="OrthoDB" id="5283415at2759"/>
<comment type="similarity">
    <text evidence="5">Belongs to the SAT4 family.</text>
</comment>
<feature type="region of interest" description="Disordered" evidence="6">
    <location>
        <begin position="295"/>
        <end position="410"/>
    </location>
</feature>
<feature type="transmembrane region" description="Helical" evidence="7">
    <location>
        <begin position="42"/>
        <end position="62"/>
    </location>
</feature>
<dbReference type="Proteomes" id="UP001140560">
    <property type="component" value="Unassembled WGS sequence"/>
</dbReference>
<keyword evidence="10" id="KW-1185">Reference proteome</keyword>
<evidence type="ECO:0000256" key="4">
    <source>
        <dbReference type="ARBA" id="ARBA00023136"/>
    </source>
</evidence>
<dbReference type="GO" id="GO:0016020">
    <property type="term" value="C:membrane"/>
    <property type="evidence" value="ECO:0007669"/>
    <property type="project" value="UniProtKB-SubCell"/>
</dbReference>
<evidence type="ECO:0000256" key="6">
    <source>
        <dbReference type="SAM" id="MobiDB-lite"/>
    </source>
</evidence>
<evidence type="ECO:0000256" key="2">
    <source>
        <dbReference type="ARBA" id="ARBA00022692"/>
    </source>
</evidence>
<evidence type="ECO:0000259" key="8">
    <source>
        <dbReference type="Pfam" id="PF20684"/>
    </source>
</evidence>
<keyword evidence="3 7" id="KW-1133">Transmembrane helix</keyword>
<name>A0A9W8Y1R4_9PLEO</name>
<dbReference type="Pfam" id="PF20684">
    <property type="entry name" value="Fung_rhodopsin"/>
    <property type="match status" value="1"/>
</dbReference>
<keyword evidence="4 7" id="KW-0472">Membrane</keyword>
<gene>
    <name evidence="9" type="ORF">N0V83_010321</name>
</gene>
<feature type="transmembrane region" description="Helical" evidence="7">
    <location>
        <begin position="124"/>
        <end position="145"/>
    </location>
</feature>
<evidence type="ECO:0000256" key="5">
    <source>
        <dbReference type="ARBA" id="ARBA00038359"/>
    </source>
</evidence>
<dbReference type="InterPro" id="IPR052337">
    <property type="entry name" value="SAT4-like"/>
</dbReference>
<dbReference type="InterPro" id="IPR049326">
    <property type="entry name" value="Rhodopsin_dom_fungi"/>
</dbReference>
<comment type="caution">
    <text evidence="9">The sequence shown here is derived from an EMBL/GenBank/DDBJ whole genome shotgun (WGS) entry which is preliminary data.</text>
</comment>
<reference evidence="9" key="1">
    <citation type="submission" date="2022-10" db="EMBL/GenBank/DDBJ databases">
        <title>Tapping the CABI collections for fungal endophytes: first genome assemblies for Collariella, Neodidymelliopsis, Ascochyta clinopodiicola, Didymella pomorum, Didymosphaeria variabile, Neocosmospora piperis and Neocucurbitaria cava.</title>
        <authorList>
            <person name="Hill R."/>
        </authorList>
    </citation>
    <scope>NUCLEOTIDE SEQUENCE</scope>
    <source>
        <strain evidence="9">IMI 356814</strain>
    </source>
</reference>